<reference evidence="3" key="1">
    <citation type="journal article" date="2021" name="PeerJ">
        <title>Extensive microbial diversity within the chicken gut microbiome revealed by metagenomics and culture.</title>
        <authorList>
            <person name="Gilroy R."/>
            <person name="Ravi A."/>
            <person name="Getino M."/>
            <person name="Pursley I."/>
            <person name="Horton D.L."/>
            <person name="Alikhan N.F."/>
            <person name="Baker D."/>
            <person name="Gharbi K."/>
            <person name="Hall N."/>
            <person name="Watson M."/>
            <person name="Adriaenssens E.M."/>
            <person name="Foster-Nyarko E."/>
            <person name="Jarju S."/>
            <person name="Secka A."/>
            <person name="Antonio M."/>
            <person name="Oren A."/>
            <person name="Chaudhuri R.R."/>
            <person name="La Ragione R."/>
            <person name="Hildebrand F."/>
            <person name="Pallen M.J."/>
        </authorList>
    </citation>
    <scope>NUCLEOTIDE SEQUENCE</scope>
    <source>
        <strain evidence="3">ChiHjej12B11-24981</strain>
    </source>
</reference>
<dbReference type="Gene3D" id="3.40.1350.10">
    <property type="match status" value="1"/>
</dbReference>
<dbReference type="InterPro" id="IPR003509">
    <property type="entry name" value="UPF0102_YraN-like"/>
</dbReference>
<accession>A0A9D2A7H9</accession>
<dbReference type="NCBIfam" id="NF009150">
    <property type="entry name" value="PRK12497.1-3"/>
    <property type="match status" value="1"/>
</dbReference>
<dbReference type="HAMAP" id="MF_00048">
    <property type="entry name" value="UPF0102"/>
    <property type="match status" value="1"/>
</dbReference>
<proteinExistence type="inferred from homology"/>
<evidence type="ECO:0000256" key="1">
    <source>
        <dbReference type="ARBA" id="ARBA00006738"/>
    </source>
</evidence>
<dbReference type="PANTHER" id="PTHR34039:SF1">
    <property type="entry name" value="UPF0102 PROTEIN YRAN"/>
    <property type="match status" value="1"/>
</dbReference>
<sequence length="122" mass="13959">MSAPNLLGKAGEDAAVDYLMRQGYAICDRNWRKNRLELDIVASKDGILVFVEVKTRQNTDFREPHEAVDWKKIRHIIVAADAYIKLHDIEADVRFDIIDVVGTDGQFRITHIEDAFDSPIFT</sequence>
<dbReference type="Proteomes" id="UP000824023">
    <property type="component" value="Unassembled WGS sequence"/>
</dbReference>
<name>A0A9D2A7H9_9BACE</name>
<dbReference type="InterPro" id="IPR011335">
    <property type="entry name" value="Restrct_endonuc-II-like"/>
</dbReference>
<dbReference type="CDD" id="cd20736">
    <property type="entry name" value="PoNe_Nuclease"/>
    <property type="match status" value="1"/>
</dbReference>
<evidence type="ECO:0000313" key="4">
    <source>
        <dbReference type="Proteomes" id="UP000824023"/>
    </source>
</evidence>
<comment type="caution">
    <text evidence="3">The sequence shown here is derived from an EMBL/GenBank/DDBJ whole genome shotgun (WGS) entry which is preliminary data.</text>
</comment>
<dbReference type="PANTHER" id="PTHR34039">
    <property type="entry name" value="UPF0102 PROTEIN YRAN"/>
    <property type="match status" value="1"/>
</dbReference>
<comment type="similarity">
    <text evidence="1 2">Belongs to the UPF0102 family.</text>
</comment>
<protein>
    <recommendedName>
        <fullName evidence="2">UPF0102 protein H9819_01570</fullName>
    </recommendedName>
</protein>
<organism evidence="3 4">
    <name type="scientific">Candidatus Bacteroides merdipullorum</name>
    <dbReference type="NCBI Taxonomy" id="2838474"/>
    <lineage>
        <taxon>Bacteria</taxon>
        <taxon>Pseudomonadati</taxon>
        <taxon>Bacteroidota</taxon>
        <taxon>Bacteroidia</taxon>
        <taxon>Bacteroidales</taxon>
        <taxon>Bacteroidaceae</taxon>
        <taxon>Bacteroides</taxon>
    </lineage>
</organism>
<gene>
    <name evidence="3" type="ORF">H9819_01570</name>
</gene>
<dbReference type="AlphaFoldDB" id="A0A9D2A7H9"/>
<dbReference type="InterPro" id="IPR011856">
    <property type="entry name" value="tRNA_endonuc-like_dom_sf"/>
</dbReference>
<evidence type="ECO:0000256" key="2">
    <source>
        <dbReference type="HAMAP-Rule" id="MF_00048"/>
    </source>
</evidence>
<evidence type="ECO:0000313" key="3">
    <source>
        <dbReference type="EMBL" id="HIZ00930.1"/>
    </source>
</evidence>
<dbReference type="GO" id="GO:0003676">
    <property type="term" value="F:nucleic acid binding"/>
    <property type="evidence" value="ECO:0007669"/>
    <property type="project" value="InterPro"/>
</dbReference>
<dbReference type="Pfam" id="PF02021">
    <property type="entry name" value="UPF0102"/>
    <property type="match status" value="1"/>
</dbReference>
<dbReference type="SUPFAM" id="SSF52980">
    <property type="entry name" value="Restriction endonuclease-like"/>
    <property type="match status" value="1"/>
</dbReference>
<reference evidence="3" key="2">
    <citation type="submission" date="2021-04" db="EMBL/GenBank/DDBJ databases">
        <authorList>
            <person name="Gilroy R."/>
        </authorList>
    </citation>
    <scope>NUCLEOTIDE SEQUENCE</scope>
    <source>
        <strain evidence="3">ChiHjej12B11-24981</strain>
    </source>
</reference>
<dbReference type="EMBL" id="DXCK01000027">
    <property type="protein sequence ID" value="HIZ00930.1"/>
    <property type="molecule type" value="Genomic_DNA"/>
</dbReference>